<dbReference type="GO" id="GO:0005789">
    <property type="term" value="C:endoplasmic reticulum membrane"/>
    <property type="evidence" value="ECO:0007669"/>
    <property type="project" value="UniProtKB-SubCell"/>
</dbReference>
<dbReference type="Proteomes" id="UP000075881">
    <property type="component" value="Unassembled WGS sequence"/>
</dbReference>
<dbReference type="Gene3D" id="3.40.1180.10">
    <property type="entry name" value="Decaprenyl diphosphate synthase-like"/>
    <property type="match status" value="1"/>
</dbReference>
<evidence type="ECO:0000256" key="7">
    <source>
        <dbReference type="ARBA" id="ARBA00022692"/>
    </source>
</evidence>
<dbReference type="InterPro" id="IPR038887">
    <property type="entry name" value="Nus1/NgBR"/>
</dbReference>
<proteinExistence type="inferred from homology"/>
<dbReference type="EnsemblMetazoa" id="ACHR006913-RA">
    <property type="protein sequence ID" value="ACHR006913-PA"/>
    <property type="gene ID" value="ACHR006913"/>
</dbReference>
<protein>
    <recommendedName>
        <fullName evidence="5">ditrans,polycis-polyprenyl diphosphate synthase [(2E,6E)-farnesyldiphosphate specific]</fullName>
        <ecNumber evidence="5">2.5.1.87</ecNumber>
    </recommendedName>
</protein>
<evidence type="ECO:0000313" key="15">
    <source>
        <dbReference type="Proteomes" id="UP000075881"/>
    </source>
</evidence>
<dbReference type="PANTHER" id="PTHR21528">
    <property type="entry name" value="DEHYDRODOLICHYL DIPHOSPHATE SYNTHASE COMPLEX SUBUNIT NUS1"/>
    <property type="match status" value="1"/>
</dbReference>
<evidence type="ECO:0000256" key="5">
    <source>
        <dbReference type="ARBA" id="ARBA00012596"/>
    </source>
</evidence>
<evidence type="ECO:0000256" key="3">
    <source>
        <dbReference type="ARBA" id="ARBA00004922"/>
    </source>
</evidence>
<evidence type="ECO:0000256" key="11">
    <source>
        <dbReference type="ARBA" id="ARBA00023136"/>
    </source>
</evidence>
<comment type="similarity">
    <text evidence="4">Belongs to the UPP synthase family.</text>
</comment>
<evidence type="ECO:0000256" key="1">
    <source>
        <dbReference type="ARBA" id="ARBA00001946"/>
    </source>
</evidence>
<keyword evidence="9" id="KW-0460">Magnesium</keyword>
<sequence length="275" mass="31653">MKPDKVNEDDLPAPNHLVCLLWLLVHTVVTWIEQLMRLVKRCRKSLQHLRPFGTALESCRLMQSRQFVKQHLVPVSKVPKHLVVLLGPERPDYQRLAQFIFWSHAAGIEYVSFYDHNGTIKRNSEEIKRYVSDAPLEENDHIVWSERSSETAKNGRIPAGRGKRTLVSFLSPENGKQGLVSLSRSIGESVRRRDLYASDVSIEFLDNRLQASPGYVPDPDLAIYFGEVCSTYGLLPWQIRLTEFLPLSRRLQDSTEQHFVNCLLRFAKCEQRLGT</sequence>
<reference evidence="14" key="2">
    <citation type="submission" date="2020-05" db="UniProtKB">
        <authorList>
            <consortium name="EnsemblMetazoa"/>
        </authorList>
    </citation>
    <scope>IDENTIFICATION</scope>
    <source>
        <strain evidence="14">ACHKN1017</strain>
    </source>
</reference>
<evidence type="ECO:0000256" key="6">
    <source>
        <dbReference type="ARBA" id="ARBA00022679"/>
    </source>
</evidence>
<accession>A0A182K828</accession>
<feature type="transmembrane region" description="Helical" evidence="13">
    <location>
        <begin position="20"/>
        <end position="39"/>
    </location>
</feature>
<comment type="catalytic activity">
    <reaction evidence="12">
        <text>n isopentenyl diphosphate + (2E,6E)-farnesyl diphosphate = a di-trans,poly-cis-polyprenyl diphosphate + n diphosphate</text>
        <dbReference type="Rhea" id="RHEA:53008"/>
        <dbReference type="Rhea" id="RHEA-COMP:19494"/>
        <dbReference type="ChEBI" id="CHEBI:33019"/>
        <dbReference type="ChEBI" id="CHEBI:128769"/>
        <dbReference type="ChEBI" id="CHEBI:136960"/>
        <dbReference type="ChEBI" id="CHEBI:175763"/>
        <dbReference type="EC" id="2.5.1.87"/>
    </reaction>
</comment>
<dbReference type="AlphaFoldDB" id="A0A182K828"/>
<evidence type="ECO:0000256" key="12">
    <source>
        <dbReference type="ARBA" id="ARBA00047353"/>
    </source>
</evidence>
<dbReference type="SUPFAM" id="SSF64005">
    <property type="entry name" value="Undecaprenyl diphosphate synthase"/>
    <property type="match status" value="1"/>
</dbReference>
<evidence type="ECO:0000256" key="2">
    <source>
        <dbReference type="ARBA" id="ARBA00004586"/>
    </source>
</evidence>
<dbReference type="GO" id="GO:0045547">
    <property type="term" value="F:ditrans,polycis-polyprenyl diphosphate synthase [(2E,6E)-farnesyl diphosphate specific] activity"/>
    <property type="evidence" value="ECO:0007669"/>
    <property type="project" value="UniProtKB-EC"/>
</dbReference>
<dbReference type="STRING" id="43041.A0A182K828"/>
<evidence type="ECO:0000256" key="9">
    <source>
        <dbReference type="ARBA" id="ARBA00022842"/>
    </source>
</evidence>
<evidence type="ECO:0000256" key="10">
    <source>
        <dbReference type="ARBA" id="ARBA00022989"/>
    </source>
</evidence>
<comment type="cofactor">
    <cofactor evidence="1">
        <name>Mg(2+)</name>
        <dbReference type="ChEBI" id="CHEBI:18420"/>
    </cofactor>
</comment>
<dbReference type="UniPathway" id="UPA00378"/>
<keyword evidence="10 13" id="KW-1133">Transmembrane helix</keyword>
<comment type="pathway">
    <text evidence="3">Protein modification; protein glycosylation.</text>
</comment>
<dbReference type="VEuPathDB" id="VectorBase:ACHR006913"/>
<keyword evidence="11 13" id="KW-0472">Membrane</keyword>
<keyword evidence="15" id="KW-1185">Reference proteome</keyword>
<name>A0A182K828_9DIPT</name>
<keyword evidence="7 13" id="KW-0812">Transmembrane</keyword>
<reference evidence="15" key="1">
    <citation type="submission" date="2013-03" db="EMBL/GenBank/DDBJ databases">
        <title>The Genome Sequence of Anopheles christyi ACHKN1017.</title>
        <authorList>
            <consortium name="The Broad Institute Genomics Platform"/>
            <person name="Neafsey D.E."/>
            <person name="Besansky N."/>
            <person name="Walker B."/>
            <person name="Young S.K."/>
            <person name="Zeng Q."/>
            <person name="Gargeya S."/>
            <person name="Fitzgerald M."/>
            <person name="Haas B."/>
            <person name="Abouelleil A."/>
            <person name="Allen A.W."/>
            <person name="Alvarado L."/>
            <person name="Arachchi H.M."/>
            <person name="Berlin A.M."/>
            <person name="Chapman S.B."/>
            <person name="Gainer-Dewar J."/>
            <person name="Goldberg J."/>
            <person name="Griggs A."/>
            <person name="Gujja S."/>
            <person name="Hansen M."/>
            <person name="Howarth C."/>
            <person name="Imamovic A."/>
            <person name="Ireland A."/>
            <person name="Larimer J."/>
            <person name="McCowan C."/>
            <person name="Murphy C."/>
            <person name="Pearson M."/>
            <person name="Poon T.W."/>
            <person name="Priest M."/>
            <person name="Roberts A."/>
            <person name="Saif S."/>
            <person name="Shea T."/>
            <person name="Sisk P."/>
            <person name="Sykes S."/>
            <person name="Wortman J."/>
            <person name="Nusbaum C."/>
            <person name="Birren B."/>
        </authorList>
    </citation>
    <scope>NUCLEOTIDE SEQUENCE [LARGE SCALE GENOMIC DNA]</scope>
    <source>
        <strain evidence="15">ACHKN1017</strain>
    </source>
</reference>
<dbReference type="InterPro" id="IPR036424">
    <property type="entry name" value="UPP_synth-like_sf"/>
</dbReference>
<evidence type="ECO:0000256" key="8">
    <source>
        <dbReference type="ARBA" id="ARBA00022824"/>
    </source>
</evidence>
<comment type="subcellular location">
    <subcellularLocation>
        <location evidence="2">Endoplasmic reticulum membrane</location>
    </subcellularLocation>
</comment>
<keyword evidence="6" id="KW-0808">Transferase</keyword>
<evidence type="ECO:0000313" key="14">
    <source>
        <dbReference type="EnsemblMetazoa" id="ACHR006913-PA"/>
    </source>
</evidence>
<keyword evidence="8" id="KW-0256">Endoplasmic reticulum</keyword>
<evidence type="ECO:0000256" key="13">
    <source>
        <dbReference type="SAM" id="Phobius"/>
    </source>
</evidence>
<dbReference type="PANTHER" id="PTHR21528:SF0">
    <property type="entry name" value="DEHYDRODOLICHYL DIPHOSPHATE SYNTHASE COMPLEX SUBUNIT NUS1"/>
    <property type="match status" value="1"/>
</dbReference>
<dbReference type="GO" id="GO:1904423">
    <property type="term" value="C:dehydrodolichyl diphosphate synthase complex"/>
    <property type="evidence" value="ECO:0007669"/>
    <property type="project" value="InterPro"/>
</dbReference>
<evidence type="ECO:0000256" key="4">
    <source>
        <dbReference type="ARBA" id="ARBA00005432"/>
    </source>
</evidence>
<dbReference type="EC" id="2.5.1.87" evidence="5"/>
<organism evidence="14 15">
    <name type="scientific">Anopheles christyi</name>
    <dbReference type="NCBI Taxonomy" id="43041"/>
    <lineage>
        <taxon>Eukaryota</taxon>
        <taxon>Metazoa</taxon>
        <taxon>Ecdysozoa</taxon>
        <taxon>Arthropoda</taxon>
        <taxon>Hexapoda</taxon>
        <taxon>Insecta</taxon>
        <taxon>Pterygota</taxon>
        <taxon>Neoptera</taxon>
        <taxon>Endopterygota</taxon>
        <taxon>Diptera</taxon>
        <taxon>Nematocera</taxon>
        <taxon>Culicoidea</taxon>
        <taxon>Culicidae</taxon>
        <taxon>Anophelinae</taxon>
        <taxon>Anopheles</taxon>
    </lineage>
</organism>